<feature type="domain" description="Sushi" evidence="7">
    <location>
        <begin position="93"/>
        <end position="154"/>
    </location>
</feature>
<feature type="disulfide bond" evidence="6">
    <location>
        <begin position="125"/>
        <end position="152"/>
    </location>
</feature>
<dbReference type="AlphaFoldDB" id="A0A3B4ZMX1"/>
<dbReference type="STRING" id="144197.ENSSPAP00000007639"/>
<dbReference type="Pfam" id="PF00084">
    <property type="entry name" value="Sushi"/>
    <property type="match status" value="1"/>
</dbReference>
<organism evidence="8">
    <name type="scientific">Stegastes partitus</name>
    <name type="common">bicolor damselfish</name>
    <dbReference type="NCBI Taxonomy" id="144197"/>
    <lineage>
        <taxon>Eukaryota</taxon>
        <taxon>Metazoa</taxon>
        <taxon>Chordata</taxon>
        <taxon>Craniata</taxon>
        <taxon>Vertebrata</taxon>
        <taxon>Euteleostomi</taxon>
        <taxon>Actinopterygii</taxon>
        <taxon>Neopterygii</taxon>
        <taxon>Teleostei</taxon>
        <taxon>Neoteleostei</taxon>
        <taxon>Acanthomorphata</taxon>
        <taxon>Ovalentaria</taxon>
        <taxon>Pomacentridae</taxon>
        <taxon>Stegastes</taxon>
    </lineage>
</organism>
<evidence type="ECO:0000313" key="8">
    <source>
        <dbReference type="Ensembl" id="ENSSPAP00000007639.1"/>
    </source>
</evidence>
<keyword evidence="4 6" id="KW-1015">Disulfide bond</keyword>
<evidence type="ECO:0000256" key="3">
    <source>
        <dbReference type="ARBA" id="ARBA00022737"/>
    </source>
</evidence>
<name>A0A3B4ZMX1_9TELE</name>
<evidence type="ECO:0000256" key="6">
    <source>
        <dbReference type="PROSITE-ProRule" id="PRU00302"/>
    </source>
</evidence>
<keyword evidence="5" id="KW-0325">Glycoprotein</keyword>
<dbReference type="InterPro" id="IPR035976">
    <property type="entry name" value="Sushi/SCR/CCP_sf"/>
</dbReference>
<dbReference type="PANTHER" id="PTHR46393:SF7">
    <property type="entry name" value="COMPLEMENT C2"/>
    <property type="match status" value="1"/>
</dbReference>
<keyword evidence="2" id="KW-0732">Signal</keyword>
<keyword evidence="3" id="KW-0677">Repeat</keyword>
<proteinExistence type="predicted"/>
<dbReference type="PANTHER" id="PTHR46393">
    <property type="entry name" value="SUSHI DOMAIN-CONTAINING PROTEIN"/>
    <property type="match status" value="1"/>
</dbReference>
<protein>
    <recommendedName>
        <fullName evidence="7">Sushi domain-containing protein</fullName>
    </recommendedName>
</protein>
<evidence type="ECO:0000256" key="1">
    <source>
        <dbReference type="ARBA" id="ARBA00022659"/>
    </source>
</evidence>
<sequence>MRAESERRCSDVVQPVGAGRRCCDGCAIIRPPRDGGIRYRGLTQEQVCVQVLPVDYEIEYICRASRVIVGPKVRKCLPNGTWTDLSQRSRCLLLCPRMWTSLENGRVSSWPLGPPVEGTVLHYSCLPGFILMGPNSTQCNKMGMWDTPKPVCRCESLLSYAAWPRTLGHPGSFCVESPCSPRTAWVLSGFSGFLPQSRNMLRLIGDCKLSVGVNVSVHGCLSLNVVL</sequence>
<comment type="caution">
    <text evidence="6">Lacks conserved residue(s) required for the propagation of feature annotation.</text>
</comment>
<dbReference type="SMART" id="SM00032">
    <property type="entry name" value="CCP"/>
    <property type="match status" value="2"/>
</dbReference>
<dbReference type="SUPFAM" id="SSF57535">
    <property type="entry name" value="Complement control module/SCR domain"/>
    <property type="match status" value="2"/>
</dbReference>
<reference evidence="8" key="1">
    <citation type="submission" date="2023-09" db="UniProtKB">
        <authorList>
            <consortium name="Ensembl"/>
        </authorList>
    </citation>
    <scope>IDENTIFICATION</scope>
</reference>
<accession>A0A3B4ZMX1</accession>
<dbReference type="InterPro" id="IPR000436">
    <property type="entry name" value="Sushi_SCR_CCP_dom"/>
</dbReference>
<dbReference type="Ensembl" id="ENSSPAT00000007786.1">
    <property type="protein sequence ID" value="ENSSPAP00000007639.1"/>
    <property type="gene ID" value="ENSSPAG00000005808.1"/>
</dbReference>
<dbReference type="CDD" id="cd00033">
    <property type="entry name" value="CCP"/>
    <property type="match status" value="1"/>
</dbReference>
<keyword evidence="1 6" id="KW-0768">Sushi</keyword>
<evidence type="ECO:0000256" key="4">
    <source>
        <dbReference type="ARBA" id="ARBA00023157"/>
    </source>
</evidence>
<evidence type="ECO:0000259" key="7">
    <source>
        <dbReference type="PROSITE" id="PS50923"/>
    </source>
</evidence>
<dbReference type="Gene3D" id="2.10.70.10">
    <property type="entry name" value="Complement Module, domain 1"/>
    <property type="match status" value="2"/>
</dbReference>
<evidence type="ECO:0000256" key="2">
    <source>
        <dbReference type="ARBA" id="ARBA00022729"/>
    </source>
</evidence>
<evidence type="ECO:0000256" key="5">
    <source>
        <dbReference type="ARBA" id="ARBA00023180"/>
    </source>
</evidence>
<dbReference type="PROSITE" id="PS50923">
    <property type="entry name" value="SUSHI"/>
    <property type="match status" value="1"/>
</dbReference>
<dbReference type="GeneTree" id="ENSGT00930000152259"/>